<keyword evidence="1" id="KW-0812">Transmembrane</keyword>
<dbReference type="AlphaFoldDB" id="A0A3S4LHG8"/>
<sequence>MPLFAASAASQAEREVHTIGLGSLLGILLLTVFAFNGVRPRVLVTLSIVAGLACAVSLTTLLFGKLHLITLVFGASLIGVAENYGNNYYAYRLGKPAGERWAMLRGQRTTMWLAFSTTAIGYALLALAPFPGCARWRCFP</sequence>
<feature type="transmembrane region" description="Helical" evidence="1">
    <location>
        <begin position="110"/>
        <end position="130"/>
    </location>
</feature>
<protein>
    <submittedName>
        <fullName evidence="2">Predicted exporter</fullName>
    </submittedName>
</protein>
<feature type="transmembrane region" description="Helical" evidence="1">
    <location>
        <begin position="69"/>
        <end position="89"/>
    </location>
</feature>
<feature type="transmembrane region" description="Helical" evidence="1">
    <location>
        <begin position="42"/>
        <end position="63"/>
    </location>
</feature>
<feature type="transmembrane region" description="Helical" evidence="1">
    <location>
        <begin position="16"/>
        <end position="35"/>
    </location>
</feature>
<evidence type="ECO:0000313" key="3">
    <source>
        <dbReference type="Proteomes" id="UP000275777"/>
    </source>
</evidence>
<organism evidence="2 3">
    <name type="scientific">Chromobacterium violaceum</name>
    <dbReference type="NCBI Taxonomy" id="536"/>
    <lineage>
        <taxon>Bacteria</taxon>
        <taxon>Pseudomonadati</taxon>
        <taxon>Pseudomonadota</taxon>
        <taxon>Betaproteobacteria</taxon>
        <taxon>Neisseriales</taxon>
        <taxon>Chromobacteriaceae</taxon>
        <taxon>Chromobacterium</taxon>
    </lineage>
</organism>
<keyword evidence="1" id="KW-1133">Transmembrane helix</keyword>
<accession>A0A3S4LHG8</accession>
<gene>
    <name evidence="2" type="ORF">NCTC9695_02887</name>
</gene>
<evidence type="ECO:0000313" key="2">
    <source>
        <dbReference type="EMBL" id="VEB42437.1"/>
    </source>
</evidence>
<dbReference type="EMBL" id="LR134182">
    <property type="protein sequence ID" value="VEB42437.1"/>
    <property type="molecule type" value="Genomic_DNA"/>
</dbReference>
<dbReference type="Gene3D" id="1.20.1640.10">
    <property type="entry name" value="Multidrug efflux transporter AcrB transmembrane domain"/>
    <property type="match status" value="1"/>
</dbReference>
<dbReference type="SUPFAM" id="SSF82866">
    <property type="entry name" value="Multidrug efflux transporter AcrB transmembrane domain"/>
    <property type="match status" value="1"/>
</dbReference>
<name>A0A3S4LHG8_CHRVL</name>
<reference evidence="2 3" key="1">
    <citation type="submission" date="2018-12" db="EMBL/GenBank/DDBJ databases">
        <authorList>
            <consortium name="Pathogen Informatics"/>
        </authorList>
    </citation>
    <scope>NUCLEOTIDE SEQUENCE [LARGE SCALE GENOMIC DNA]</scope>
    <source>
        <strain evidence="2 3">NCTC9695</strain>
    </source>
</reference>
<proteinExistence type="predicted"/>
<keyword evidence="1" id="KW-0472">Membrane</keyword>
<evidence type="ECO:0000256" key="1">
    <source>
        <dbReference type="SAM" id="Phobius"/>
    </source>
</evidence>
<dbReference type="Proteomes" id="UP000275777">
    <property type="component" value="Chromosome"/>
</dbReference>